<evidence type="ECO:0000313" key="11">
    <source>
        <dbReference type="Proteomes" id="UP000500791"/>
    </source>
</evidence>
<reference evidence="10 11" key="1">
    <citation type="submission" date="2020-03" db="EMBL/GenBank/DDBJ databases">
        <title>Complete genome sequence of Monaibacterium sp. ALG8 with diverse plasmids.</title>
        <authorList>
            <person name="Sun C."/>
        </authorList>
    </citation>
    <scope>NUCLEOTIDE SEQUENCE [LARGE SCALE GENOMIC DNA]</scope>
    <source>
        <strain evidence="10 11">ALG8</strain>
    </source>
</reference>
<evidence type="ECO:0000256" key="3">
    <source>
        <dbReference type="ARBA" id="ARBA00022553"/>
    </source>
</evidence>
<name>A0A6G7VLT8_9RHOB</name>
<dbReference type="SMART" id="SM00065">
    <property type="entry name" value="GAF"/>
    <property type="match status" value="1"/>
</dbReference>
<evidence type="ECO:0000256" key="5">
    <source>
        <dbReference type="ARBA" id="ARBA00022741"/>
    </source>
</evidence>
<dbReference type="SMART" id="SM00911">
    <property type="entry name" value="HWE_HK"/>
    <property type="match status" value="1"/>
</dbReference>
<protein>
    <recommendedName>
        <fullName evidence="2">histidine kinase</fullName>
        <ecNumber evidence="2">2.7.13.3</ecNumber>
    </recommendedName>
</protein>
<dbReference type="Pfam" id="PF01590">
    <property type="entry name" value="GAF"/>
    <property type="match status" value="1"/>
</dbReference>
<evidence type="ECO:0000259" key="8">
    <source>
        <dbReference type="SMART" id="SM00065"/>
    </source>
</evidence>
<dbReference type="SUPFAM" id="SSF55781">
    <property type="entry name" value="GAF domain-like"/>
    <property type="match status" value="1"/>
</dbReference>
<evidence type="ECO:0000256" key="4">
    <source>
        <dbReference type="ARBA" id="ARBA00022679"/>
    </source>
</evidence>
<evidence type="ECO:0000256" key="6">
    <source>
        <dbReference type="ARBA" id="ARBA00022777"/>
    </source>
</evidence>
<feature type="domain" description="Signal transduction histidine kinase HWE region" evidence="9">
    <location>
        <begin position="179"/>
        <end position="263"/>
    </location>
</feature>
<dbReference type="InterPro" id="IPR011102">
    <property type="entry name" value="Sig_transdc_His_kinase_HWE"/>
</dbReference>
<keyword evidence="7" id="KW-0067">ATP-binding</keyword>
<evidence type="ECO:0000256" key="1">
    <source>
        <dbReference type="ARBA" id="ARBA00000085"/>
    </source>
</evidence>
<keyword evidence="4" id="KW-0808">Transferase</keyword>
<evidence type="ECO:0000259" key="9">
    <source>
        <dbReference type="SMART" id="SM00911"/>
    </source>
</evidence>
<sequence>MNYTSDIEADRIAALVETGLLDTSQDERFDRYTRLASALTDCPIALITLLDDKRQWFKSRVGLDVEQTPRSDAFCDYTIRGQNLMIVEDTLKDPRFVNNALVTGDPFIRFYAGVPLWLSSGHCIGALCVIDRKPRSGDELTGLRELEDLAQTLTLEIEAHTKDSKRVQAMADQEIVIAELKHRMGNLYTNVAALIRNSDDGLASREDFSTQLQNRVNMMAHAQRRLAERDFRSTDLSALVGDAVRDFGGTHGASERIVIDGAPCSINPRSAMSIALMIHELGTNALKHGALRDADGRVNLSWRQDESRFHIEWVENTVAHVPQCDETQSDRHRVGFGSTLLYRIIPMELGGTLDKGFGPNGFFYKLQADSILLNEPV</sequence>
<keyword evidence="11" id="KW-1185">Reference proteome</keyword>
<organism evidence="10 11">
    <name type="scientific">Pontivivens nitratireducens</name>
    <dbReference type="NCBI Taxonomy" id="2758038"/>
    <lineage>
        <taxon>Bacteria</taxon>
        <taxon>Pseudomonadati</taxon>
        <taxon>Pseudomonadota</taxon>
        <taxon>Alphaproteobacteria</taxon>
        <taxon>Rhodobacterales</taxon>
        <taxon>Paracoccaceae</taxon>
        <taxon>Pontivivens</taxon>
    </lineage>
</organism>
<dbReference type="EC" id="2.7.13.3" evidence="2"/>
<dbReference type="GO" id="GO:0005524">
    <property type="term" value="F:ATP binding"/>
    <property type="evidence" value="ECO:0007669"/>
    <property type="project" value="UniProtKB-KW"/>
</dbReference>
<dbReference type="Proteomes" id="UP000500791">
    <property type="component" value="Chromosome"/>
</dbReference>
<dbReference type="InterPro" id="IPR036890">
    <property type="entry name" value="HATPase_C_sf"/>
</dbReference>
<gene>
    <name evidence="10" type="ORF">G8E03_08245</name>
</gene>
<dbReference type="EMBL" id="CP049811">
    <property type="protein sequence ID" value="QIK40757.1"/>
    <property type="molecule type" value="Genomic_DNA"/>
</dbReference>
<dbReference type="PANTHER" id="PTHR43102:SF2">
    <property type="entry name" value="GAF DOMAIN-CONTAINING PROTEIN"/>
    <property type="match status" value="1"/>
</dbReference>
<dbReference type="GO" id="GO:0004673">
    <property type="term" value="F:protein histidine kinase activity"/>
    <property type="evidence" value="ECO:0007669"/>
    <property type="project" value="UniProtKB-EC"/>
</dbReference>
<evidence type="ECO:0000256" key="2">
    <source>
        <dbReference type="ARBA" id="ARBA00012438"/>
    </source>
</evidence>
<dbReference type="Pfam" id="PF07536">
    <property type="entry name" value="HWE_HK"/>
    <property type="match status" value="1"/>
</dbReference>
<dbReference type="RefSeq" id="WP_166190563.1">
    <property type="nucleotide sequence ID" value="NZ_CP049811.1"/>
</dbReference>
<feature type="domain" description="GAF" evidence="8">
    <location>
        <begin position="24"/>
        <end position="167"/>
    </location>
</feature>
<keyword evidence="6" id="KW-0418">Kinase</keyword>
<dbReference type="InterPro" id="IPR029016">
    <property type="entry name" value="GAF-like_dom_sf"/>
</dbReference>
<evidence type="ECO:0000256" key="7">
    <source>
        <dbReference type="ARBA" id="ARBA00022840"/>
    </source>
</evidence>
<dbReference type="PANTHER" id="PTHR43102">
    <property type="entry name" value="SLR1143 PROTEIN"/>
    <property type="match status" value="1"/>
</dbReference>
<keyword evidence="5" id="KW-0547">Nucleotide-binding</keyword>
<comment type="catalytic activity">
    <reaction evidence="1">
        <text>ATP + protein L-histidine = ADP + protein N-phospho-L-histidine.</text>
        <dbReference type="EC" id="2.7.13.3"/>
    </reaction>
</comment>
<dbReference type="InterPro" id="IPR003018">
    <property type="entry name" value="GAF"/>
</dbReference>
<dbReference type="KEGG" id="mon:G8E03_08245"/>
<keyword evidence="3" id="KW-0597">Phosphoprotein</keyword>
<dbReference type="Gene3D" id="3.30.565.10">
    <property type="entry name" value="Histidine kinase-like ATPase, C-terminal domain"/>
    <property type="match status" value="1"/>
</dbReference>
<dbReference type="AlphaFoldDB" id="A0A6G7VLT8"/>
<proteinExistence type="predicted"/>
<evidence type="ECO:0000313" key="10">
    <source>
        <dbReference type="EMBL" id="QIK40757.1"/>
    </source>
</evidence>
<dbReference type="Gene3D" id="3.30.450.40">
    <property type="match status" value="1"/>
</dbReference>
<accession>A0A6G7VLT8</accession>